<reference evidence="3" key="1">
    <citation type="journal article" date="2023" name="Arch. Microbiol.">
        <title>Desulfoferula mesophilus gen. nov. sp. nov., a mesophilic sulfate-reducing bacterium isolated from a brackish lake sediment.</title>
        <authorList>
            <person name="Watanabe T."/>
            <person name="Yabe T."/>
            <person name="Tsuji J.M."/>
            <person name="Fukui M."/>
        </authorList>
    </citation>
    <scope>NUCLEOTIDE SEQUENCE [LARGE SCALE GENOMIC DNA]</scope>
    <source>
        <strain evidence="3">12FAK</strain>
    </source>
</reference>
<sequence length="142" mass="15385">MSEHYEDDSLGRTSDQFLTHALTPANLGALPHPDGYANPSGTCGDSIELYLRVQDEVITDARFLTDGCLHTVACGSAMTSLIKGRQVSQALQVGADEVEAELGGLEKPHRHCAVLAAVTLKAALRDYYKKKQAPWKAVYGNR</sequence>
<dbReference type="Pfam" id="PF01592">
    <property type="entry name" value="NifU_N"/>
    <property type="match status" value="1"/>
</dbReference>
<dbReference type="PANTHER" id="PTHR10093">
    <property type="entry name" value="IRON-SULFUR CLUSTER ASSEMBLY ENZYME NIFU HOMOLOG"/>
    <property type="match status" value="1"/>
</dbReference>
<dbReference type="CDD" id="cd06664">
    <property type="entry name" value="IscU_like"/>
    <property type="match status" value="1"/>
</dbReference>
<name>A0AAU9F101_9BACT</name>
<accession>A0AAU9F101</accession>
<dbReference type="EMBL" id="AP028679">
    <property type="protein sequence ID" value="BEQ15793.1"/>
    <property type="molecule type" value="Genomic_DNA"/>
</dbReference>
<evidence type="ECO:0000259" key="1">
    <source>
        <dbReference type="Pfam" id="PF01592"/>
    </source>
</evidence>
<dbReference type="Proteomes" id="UP001366166">
    <property type="component" value="Chromosome"/>
</dbReference>
<evidence type="ECO:0000313" key="2">
    <source>
        <dbReference type="EMBL" id="BEQ15793.1"/>
    </source>
</evidence>
<protein>
    <recommendedName>
        <fullName evidence="1">NIF system FeS cluster assembly NifU N-terminal domain-containing protein</fullName>
    </recommendedName>
</protein>
<evidence type="ECO:0000313" key="3">
    <source>
        <dbReference type="Proteomes" id="UP001366166"/>
    </source>
</evidence>
<dbReference type="GO" id="GO:0005506">
    <property type="term" value="F:iron ion binding"/>
    <property type="evidence" value="ECO:0007669"/>
    <property type="project" value="InterPro"/>
</dbReference>
<dbReference type="InterPro" id="IPR002871">
    <property type="entry name" value="NIF_FeS_clus_asmbl_NifU_N"/>
</dbReference>
<dbReference type="AlphaFoldDB" id="A0AAU9F101"/>
<dbReference type="Gene3D" id="3.90.1010.10">
    <property type="match status" value="1"/>
</dbReference>
<organism evidence="2 3">
    <name type="scientific">Desulfoferula mesophila</name>
    <dbReference type="NCBI Taxonomy" id="3058419"/>
    <lineage>
        <taxon>Bacteria</taxon>
        <taxon>Pseudomonadati</taxon>
        <taxon>Thermodesulfobacteriota</taxon>
        <taxon>Desulfarculia</taxon>
        <taxon>Desulfarculales</taxon>
        <taxon>Desulfarculaceae</taxon>
        <taxon>Desulfoferula</taxon>
    </lineage>
</organism>
<dbReference type="SUPFAM" id="SSF82649">
    <property type="entry name" value="SufE/NifU"/>
    <property type="match status" value="1"/>
</dbReference>
<dbReference type="KEGG" id="dmp:FAK_28590"/>
<feature type="domain" description="NIF system FeS cluster assembly NifU N-terminal" evidence="1">
    <location>
        <begin position="15"/>
        <end position="132"/>
    </location>
</feature>
<dbReference type="GO" id="GO:0016226">
    <property type="term" value="P:iron-sulfur cluster assembly"/>
    <property type="evidence" value="ECO:0007669"/>
    <property type="project" value="InterPro"/>
</dbReference>
<dbReference type="GO" id="GO:0051536">
    <property type="term" value="F:iron-sulfur cluster binding"/>
    <property type="evidence" value="ECO:0007669"/>
    <property type="project" value="InterPro"/>
</dbReference>
<gene>
    <name evidence="2" type="ORF">FAK_28590</name>
</gene>
<dbReference type="RefSeq" id="WP_338600735.1">
    <property type="nucleotide sequence ID" value="NZ_AP028679.1"/>
</dbReference>
<keyword evidence="3" id="KW-1185">Reference proteome</keyword>
<proteinExistence type="predicted"/>